<evidence type="ECO:0000313" key="3">
    <source>
        <dbReference type="EMBL" id="KAG6520195.1"/>
    </source>
</evidence>
<organism evidence="3 4">
    <name type="scientific">Zingiber officinale</name>
    <name type="common">Ginger</name>
    <name type="synonym">Amomum zingiber</name>
    <dbReference type="NCBI Taxonomy" id="94328"/>
    <lineage>
        <taxon>Eukaryota</taxon>
        <taxon>Viridiplantae</taxon>
        <taxon>Streptophyta</taxon>
        <taxon>Embryophyta</taxon>
        <taxon>Tracheophyta</taxon>
        <taxon>Spermatophyta</taxon>
        <taxon>Magnoliopsida</taxon>
        <taxon>Liliopsida</taxon>
        <taxon>Zingiberales</taxon>
        <taxon>Zingiberaceae</taxon>
        <taxon>Zingiber</taxon>
    </lineage>
</organism>
<dbReference type="InterPro" id="IPR036389">
    <property type="entry name" value="RNase_III_sf"/>
</dbReference>
<accession>A0A8J5HBG0</accession>
<feature type="domain" description="RNase III" evidence="2">
    <location>
        <begin position="1"/>
        <end position="155"/>
    </location>
</feature>
<evidence type="ECO:0000256" key="1">
    <source>
        <dbReference type="ARBA" id="ARBA00022801"/>
    </source>
</evidence>
<dbReference type="SMART" id="SM00535">
    <property type="entry name" value="RIBOc"/>
    <property type="match status" value="1"/>
</dbReference>
<evidence type="ECO:0000259" key="2">
    <source>
        <dbReference type="PROSITE" id="PS50142"/>
    </source>
</evidence>
<dbReference type="PANTHER" id="PTHR14950">
    <property type="entry name" value="DICER-RELATED"/>
    <property type="match status" value="1"/>
</dbReference>
<dbReference type="Pfam" id="PF00636">
    <property type="entry name" value="Ribonuclease_3"/>
    <property type="match status" value="1"/>
</dbReference>
<dbReference type="GO" id="GO:0004525">
    <property type="term" value="F:ribonuclease III activity"/>
    <property type="evidence" value="ECO:0007669"/>
    <property type="project" value="InterPro"/>
</dbReference>
<dbReference type="GO" id="GO:0005737">
    <property type="term" value="C:cytoplasm"/>
    <property type="evidence" value="ECO:0007669"/>
    <property type="project" value="TreeGrafter"/>
</dbReference>
<dbReference type="SUPFAM" id="SSF69065">
    <property type="entry name" value="RNase III domain-like"/>
    <property type="match status" value="1"/>
</dbReference>
<dbReference type="GO" id="GO:0030422">
    <property type="term" value="P:siRNA processing"/>
    <property type="evidence" value="ECO:0007669"/>
    <property type="project" value="TreeGrafter"/>
</dbReference>
<evidence type="ECO:0000313" key="4">
    <source>
        <dbReference type="Proteomes" id="UP000734854"/>
    </source>
</evidence>
<name>A0A8J5HBG0_ZINOF</name>
<dbReference type="GO" id="GO:0005634">
    <property type="term" value="C:nucleus"/>
    <property type="evidence" value="ECO:0007669"/>
    <property type="project" value="TreeGrafter"/>
</dbReference>
<dbReference type="Proteomes" id="UP000734854">
    <property type="component" value="Unassembled WGS sequence"/>
</dbReference>
<dbReference type="Gene3D" id="1.10.1520.10">
    <property type="entry name" value="Ribonuclease III domain"/>
    <property type="match status" value="1"/>
</dbReference>
<sequence>MEAITHGSYANHPSYQRIEFVGDTVLGLAVSHYLYKRYPDIGSDDQTTLRRTNVSNEKLSRVAVRLGLYRFPRRNSPSLDQAVSDFTDLVTREEEEDDGNSSEPFSQVNDFTDLVTREEEEDGGRISYCDSIVEACTILADMVGSIALAFYWDSDLKLVGKIIEEHLVKALNMFCHKRSKALEFLLSMCDFSYTVNAIVDDETASFHDVDQNLHIIIVETNSLRARNLWQRISDNI</sequence>
<dbReference type="EMBL" id="JACMSC010000005">
    <property type="protein sequence ID" value="KAG6520195.1"/>
    <property type="molecule type" value="Genomic_DNA"/>
</dbReference>
<comment type="caution">
    <text evidence="3">The sequence shown here is derived from an EMBL/GenBank/DDBJ whole genome shotgun (WGS) entry which is preliminary data.</text>
</comment>
<dbReference type="GO" id="GO:0003723">
    <property type="term" value="F:RNA binding"/>
    <property type="evidence" value="ECO:0007669"/>
    <property type="project" value="TreeGrafter"/>
</dbReference>
<dbReference type="InterPro" id="IPR000999">
    <property type="entry name" value="RNase_III_dom"/>
</dbReference>
<dbReference type="AlphaFoldDB" id="A0A8J5HBG0"/>
<gene>
    <name evidence="3" type="ORF">ZIOFF_017233</name>
</gene>
<dbReference type="PANTHER" id="PTHR14950:SF49">
    <property type="entry name" value="RIBONUCLEASE 3-LIKE PROTEIN 2-RELATED"/>
    <property type="match status" value="1"/>
</dbReference>
<protein>
    <recommendedName>
        <fullName evidence="2">RNase III domain-containing protein</fullName>
    </recommendedName>
</protein>
<dbReference type="PROSITE" id="PS50142">
    <property type="entry name" value="RNASE_3_2"/>
    <property type="match status" value="1"/>
</dbReference>
<proteinExistence type="predicted"/>
<keyword evidence="4" id="KW-1185">Reference proteome</keyword>
<reference evidence="3 4" key="1">
    <citation type="submission" date="2020-08" db="EMBL/GenBank/DDBJ databases">
        <title>Plant Genome Project.</title>
        <authorList>
            <person name="Zhang R.-G."/>
        </authorList>
    </citation>
    <scope>NUCLEOTIDE SEQUENCE [LARGE SCALE GENOMIC DNA]</scope>
    <source>
        <tissue evidence="3">Rhizome</tissue>
    </source>
</reference>
<keyword evidence="1" id="KW-0378">Hydrolase</keyword>
<dbReference type="CDD" id="cd00593">
    <property type="entry name" value="RIBOc"/>
    <property type="match status" value="1"/>
</dbReference>